<dbReference type="EMBL" id="CP112998">
    <property type="protein sequence ID" value="WAC09823.1"/>
    <property type="molecule type" value="Genomic_DNA"/>
</dbReference>
<keyword evidence="2" id="KW-1185">Reference proteome</keyword>
<gene>
    <name evidence="1" type="ORF">ON006_18930</name>
</gene>
<sequence>MNESSYPFALSRQELRYEFVSVSADKEVKKVVVLSQTDENEIYNLALFDLLDNDELGSPSKKDANDLAKINTTVSCIVSDFLEKNPRCSVVRLHNEPPRQLVRDEIVQKELDEMNELLRKTDLSNLFNRHSNK</sequence>
<organism evidence="1 2">
    <name type="scientific">Dyadobacter pollutisoli</name>
    <dbReference type="NCBI Taxonomy" id="2910158"/>
    <lineage>
        <taxon>Bacteria</taxon>
        <taxon>Pseudomonadati</taxon>
        <taxon>Bacteroidota</taxon>
        <taxon>Cytophagia</taxon>
        <taxon>Cytophagales</taxon>
        <taxon>Spirosomataceae</taxon>
        <taxon>Dyadobacter</taxon>
    </lineage>
</organism>
<evidence type="ECO:0000313" key="1">
    <source>
        <dbReference type="EMBL" id="WAC09823.1"/>
    </source>
</evidence>
<name>A0A9E8N6S2_9BACT</name>
<dbReference type="Pfam" id="PF22028">
    <property type="entry name" value="DUF6934"/>
    <property type="match status" value="1"/>
</dbReference>
<proteinExistence type="predicted"/>
<accession>A0A9E8N6S2</accession>
<dbReference type="RefSeq" id="WP_244820937.1">
    <property type="nucleotide sequence ID" value="NZ_CP112998.1"/>
</dbReference>
<evidence type="ECO:0000313" key="2">
    <source>
        <dbReference type="Proteomes" id="UP001164653"/>
    </source>
</evidence>
<dbReference type="AlphaFoldDB" id="A0A9E8N6S2"/>
<dbReference type="InterPro" id="IPR053865">
    <property type="entry name" value="DUF6934"/>
</dbReference>
<reference evidence="1" key="1">
    <citation type="submission" date="2022-11" db="EMBL/GenBank/DDBJ databases">
        <title>Dyadobacter pollutisoli sp. nov., isolated from plastic dumped soil.</title>
        <authorList>
            <person name="Kim J.M."/>
            <person name="Kim K.R."/>
            <person name="Lee J.K."/>
            <person name="Hao L."/>
            <person name="Jeon C.O."/>
        </authorList>
    </citation>
    <scope>NUCLEOTIDE SEQUENCE</scope>
    <source>
        <strain evidence="1">U1</strain>
    </source>
</reference>
<dbReference type="KEGG" id="dpf:ON006_18930"/>
<dbReference type="Proteomes" id="UP001164653">
    <property type="component" value="Chromosome"/>
</dbReference>
<protein>
    <submittedName>
        <fullName evidence="1">Uncharacterized protein</fullName>
    </submittedName>
</protein>